<dbReference type="CDD" id="cd22191">
    <property type="entry name" value="DPBB_RlpA_EXP_N-like"/>
    <property type="match status" value="1"/>
</dbReference>
<dbReference type="EMBL" id="JACAZI010000003">
    <property type="protein sequence ID" value="KAF7366053.1"/>
    <property type="molecule type" value="Genomic_DNA"/>
</dbReference>
<evidence type="ECO:0000313" key="5">
    <source>
        <dbReference type="Proteomes" id="UP000620124"/>
    </source>
</evidence>
<gene>
    <name evidence="4" type="ORF">MVEN_00481500</name>
</gene>
<dbReference type="Gene3D" id="2.40.40.10">
    <property type="entry name" value="RlpA-like domain"/>
    <property type="match status" value="1"/>
</dbReference>
<dbReference type="SUPFAM" id="SSF50685">
    <property type="entry name" value="Barwin-like endoglucanases"/>
    <property type="match status" value="1"/>
</dbReference>
<dbReference type="OrthoDB" id="623670at2759"/>
<feature type="signal peptide" evidence="2">
    <location>
        <begin position="1"/>
        <end position="18"/>
    </location>
</feature>
<dbReference type="InterPro" id="IPR009009">
    <property type="entry name" value="RlpA-like_DPBB"/>
</dbReference>
<organism evidence="4 5">
    <name type="scientific">Mycena venus</name>
    <dbReference type="NCBI Taxonomy" id="2733690"/>
    <lineage>
        <taxon>Eukaryota</taxon>
        <taxon>Fungi</taxon>
        <taxon>Dikarya</taxon>
        <taxon>Basidiomycota</taxon>
        <taxon>Agaricomycotina</taxon>
        <taxon>Agaricomycetes</taxon>
        <taxon>Agaricomycetidae</taxon>
        <taxon>Agaricales</taxon>
        <taxon>Marasmiineae</taxon>
        <taxon>Mycenaceae</taxon>
        <taxon>Mycena</taxon>
    </lineage>
</organism>
<keyword evidence="1 2" id="KW-0732">Signal</keyword>
<sequence length="118" mass="11768">MQFIGSSILLALSATVSGALIPRTTGPATFYLPGGGLGACGNPIQNSDFAVALSSANYAGGAHCGQNVNVNFNGASITVTVADLCTGCEADGIDLTQGAFQALADPSVGVIEVNWDFA</sequence>
<evidence type="ECO:0000259" key="3">
    <source>
        <dbReference type="Pfam" id="PF03330"/>
    </source>
</evidence>
<evidence type="ECO:0000256" key="1">
    <source>
        <dbReference type="ARBA" id="ARBA00022729"/>
    </source>
</evidence>
<dbReference type="PANTHER" id="PTHR31836">
    <property type="match status" value="1"/>
</dbReference>
<feature type="chain" id="PRO_5034914925" evidence="2">
    <location>
        <begin position="19"/>
        <end position="118"/>
    </location>
</feature>
<feature type="domain" description="RlpA-like protein double-psi beta-barrel" evidence="3">
    <location>
        <begin position="25"/>
        <end position="114"/>
    </location>
</feature>
<accession>A0A8H6YTI4</accession>
<protein>
    <submittedName>
        <fullName evidence="4">Barwin-like endoglucanase</fullName>
    </submittedName>
</protein>
<reference evidence="4" key="1">
    <citation type="submission" date="2020-05" db="EMBL/GenBank/DDBJ databases">
        <title>Mycena genomes resolve the evolution of fungal bioluminescence.</title>
        <authorList>
            <person name="Tsai I.J."/>
        </authorList>
    </citation>
    <scope>NUCLEOTIDE SEQUENCE</scope>
    <source>
        <strain evidence="4">CCC161011</strain>
    </source>
</reference>
<comment type="caution">
    <text evidence="4">The sequence shown here is derived from an EMBL/GenBank/DDBJ whole genome shotgun (WGS) entry which is preliminary data.</text>
</comment>
<proteinExistence type="predicted"/>
<dbReference type="AlphaFoldDB" id="A0A8H6YTI4"/>
<dbReference type="InterPro" id="IPR036908">
    <property type="entry name" value="RlpA-like_sf"/>
</dbReference>
<dbReference type="PANTHER" id="PTHR31836:SF28">
    <property type="entry name" value="SRCR DOMAIN-CONTAINING PROTEIN-RELATED"/>
    <property type="match status" value="1"/>
</dbReference>
<dbReference type="Proteomes" id="UP000620124">
    <property type="component" value="Unassembled WGS sequence"/>
</dbReference>
<keyword evidence="5" id="KW-1185">Reference proteome</keyword>
<dbReference type="Pfam" id="PF03330">
    <property type="entry name" value="DPBB_1"/>
    <property type="match status" value="1"/>
</dbReference>
<dbReference type="InterPro" id="IPR051477">
    <property type="entry name" value="Expansin_CellWall"/>
</dbReference>
<name>A0A8H6YTI4_9AGAR</name>
<evidence type="ECO:0000313" key="4">
    <source>
        <dbReference type="EMBL" id="KAF7366053.1"/>
    </source>
</evidence>
<evidence type="ECO:0000256" key="2">
    <source>
        <dbReference type="SAM" id="SignalP"/>
    </source>
</evidence>